<dbReference type="Proteomes" id="UP001165378">
    <property type="component" value="Unassembled WGS sequence"/>
</dbReference>
<keyword evidence="4" id="KW-0479">Metal-binding</keyword>
<dbReference type="InterPro" id="IPR036465">
    <property type="entry name" value="vWFA_dom_sf"/>
</dbReference>
<keyword evidence="5" id="KW-0694">RNA-binding</keyword>
<keyword evidence="3" id="KW-0963">Cytoplasm</keyword>
<evidence type="ECO:0000259" key="8">
    <source>
        <dbReference type="PROSITE" id="PS50988"/>
    </source>
</evidence>
<evidence type="ECO:0000256" key="3">
    <source>
        <dbReference type="ARBA" id="ARBA00022490"/>
    </source>
</evidence>
<dbReference type="AlphaFoldDB" id="A0AA41Q6A2"/>
<comment type="similarity">
    <text evidence="2">Belongs to the Ro 60 kDa family.</text>
</comment>
<dbReference type="SUPFAM" id="SSF53300">
    <property type="entry name" value="vWA-like"/>
    <property type="match status" value="1"/>
</dbReference>
<dbReference type="InterPro" id="IPR037214">
    <property type="entry name" value="TROVE_dom_sf"/>
</dbReference>
<proteinExistence type="inferred from homology"/>
<name>A0AA41Q6A2_9ACTN</name>
<dbReference type="RefSeq" id="WP_235057154.1">
    <property type="nucleotide sequence ID" value="NZ_JAKFHA010000033.1"/>
</dbReference>
<dbReference type="InterPro" id="IPR008858">
    <property type="entry name" value="TROVE_dom"/>
</dbReference>
<feature type="compositionally biased region" description="Low complexity" evidence="7">
    <location>
        <begin position="16"/>
        <end position="26"/>
    </location>
</feature>
<protein>
    <submittedName>
        <fullName evidence="9">TROVE domain-containing protein</fullName>
    </submittedName>
</protein>
<dbReference type="PANTHER" id="PTHR14202">
    <property type="entry name" value="60 KDA RIBONUCLEOPROTEIN SSA/RO"/>
    <property type="match status" value="1"/>
</dbReference>
<evidence type="ECO:0000256" key="4">
    <source>
        <dbReference type="ARBA" id="ARBA00022723"/>
    </source>
</evidence>
<dbReference type="PROSITE" id="PS50988">
    <property type="entry name" value="TROVE"/>
    <property type="match status" value="1"/>
</dbReference>
<comment type="caution">
    <text evidence="9">The sequence shown here is derived from an EMBL/GenBank/DDBJ whole genome shotgun (WGS) entry which is preliminary data.</text>
</comment>
<evidence type="ECO:0000256" key="7">
    <source>
        <dbReference type="SAM" id="MobiDB-lite"/>
    </source>
</evidence>
<feature type="domain" description="TROVE" evidence="8">
    <location>
        <begin position="26"/>
        <end position="356"/>
    </location>
</feature>
<dbReference type="Pfam" id="PF05731">
    <property type="entry name" value="TROVE"/>
    <property type="match status" value="1"/>
</dbReference>
<dbReference type="GO" id="GO:1990904">
    <property type="term" value="C:ribonucleoprotein complex"/>
    <property type="evidence" value="ECO:0007669"/>
    <property type="project" value="UniProtKB-KW"/>
</dbReference>
<sequence>MSKFNSRSAAAVPAGPVRATTRTPVATTHEGGAAYLREQRGDLLLFALTNMVGEASFYESADERDRRFRDLVHDVAVEDPEWMHGFVGWLRDAAGMRSAALVAAAEAVYARLTLGLHGGNRALIDAALQRADEPGEMLAYWVATHGRNLPKPVKRGVADAAARLYTERSLLKYDTAAKGYRFADVLELVHASPAADKPWQGPLFKHAIDRRHGRDETVPDALRTVAANRALRAEADRDPAVLLDAERLRAAGMTWEDVLSLAGPRLPKAELWASIAPSMGVMALIRNLRNFDEAGLPDEVAETIAARIADPEVIAKSRLFPYRFLSAYRAAPSLRWGHALDRALTAATANVPALPGRTLVLVDTSGSMSSRVSARSAVSHADIGALFGVALAHRGAQVDLVGFADGHFAHPVTRGGSALRDIEAFCKRNGEVGHGTETVAALKAAYRGHDRVVLVSDMQAFRYAGQQAGNLSVSDAVPASVQFFGVNTSGYAPAVIASGTKNRFEIGGFSDKLFTLMELLARGRDAGWPWEG</sequence>
<gene>
    <name evidence="9" type="ORF">LZ495_34895</name>
</gene>
<feature type="region of interest" description="Disordered" evidence="7">
    <location>
        <begin position="1"/>
        <end position="26"/>
    </location>
</feature>
<accession>A0AA41Q6A2</accession>
<organism evidence="9 10">
    <name type="scientific">Yinghuangia soli</name>
    <dbReference type="NCBI Taxonomy" id="2908204"/>
    <lineage>
        <taxon>Bacteria</taxon>
        <taxon>Bacillati</taxon>
        <taxon>Actinomycetota</taxon>
        <taxon>Actinomycetes</taxon>
        <taxon>Kitasatosporales</taxon>
        <taxon>Streptomycetaceae</taxon>
        <taxon>Yinghuangia</taxon>
    </lineage>
</organism>
<dbReference type="EMBL" id="JAKFHA010000033">
    <property type="protein sequence ID" value="MCF2532375.1"/>
    <property type="molecule type" value="Genomic_DNA"/>
</dbReference>
<evidence type="ECO:0000256" key="1">
    <source>
        <dbReference type="ARBA" id="ARBA00004496"/>
    </source>
</evidence>
<dbReference type="GO" id="GO:0003723">
    <property type="term" value="F:RNA binding"/>
    <property type="evidence" value="ECO:0007669"/>
    <property type="project" value="UniProtKB-KW"/>
</dbReference>
<evidence type="ECO:0000313" key="9">
    <source>
        <dbReference type="EMBL" id="MCF2532375.1"/>
    </source>
</evidence>
<keyword evidence="10" id="KW-1185">Reference proteome</keyword>
<evidence type="ECO:0000256" key="6">
    <source>
        <dbReference type="ARBA" id="ARBA00023274"/>
    </source>
</evidence>
<dbReference type="Gene3D" id="3.40.50.410">
    <property type="entry name" value="von Willebrand factor, type A domain"/>
    <property type="match status" value="1"/>
</dbReference>
<dbReference type="SUPFAM" id="SSF140864">
    <property type="entry name" value="TROVE domain-like"/>
    <property type="match status" value="1"/>
</dbReference>
<dbReference type="InterPro" id="IPR040322">
    <property type="entry name" value="TROVE2"/>
</dbReference>
<keyword evidence="6" id="KW-0687">Ribonucleoprotein</keyword>
<dbReference type="PANTHER" id="PTHR14202:SF0">
    <property type="entry name" value="RNA-BINDING PROTEIN RO60"/>
    <property type="match status" value="1"/>
</dbReference>
<evidence type="ECO:0000313" key="10">
    <source>
        <dbReference type="Proteomes" id="UP001165378"/>
    </source>
</evidence>
<dbReference type="GO" id="GO:0046872">
    <property type="term" value="F:metal ion binding"/>
    <property type="evidence" value="ECO:0007669"/>
    <property type="project" value="UniProtKB-KW"/>
</dbReference>
<evidence type="ECO:0000256" key="2">
    <source>
        <dbReference type="ARBA" id="ARBA00007814"/>
    </source>
</evidence>
<evidence type="ECO:0000256" key="5">
    <source>
        <dbReference type="ARBA" id="ARBA00022884"/>
    </source>
</evidence>
<comment type="subcellular location">
    <subcellularLocation>
        <location evidence="1">Cytoplasm</location>
    </subcellularLocation>
</comment>
<dbReference type="GO" id="GO:0005737">
    <property type="term" value="C:cytoplasm"/>
    <property type="evidence" value="ECO:0007669"/>
    <property type="project" value="UniProtKB-SubCell"/>
</dbReference>
<reference evidence="9" key="1">
    <citation type="submission" date="2022-01" db="EMBL/GenBank/DDBJ databases">
        <title>Genome-Based Taxonomic Classification of the Phylum Actinobacteria.</title>
        <authorList>
            <person name="Gao Y."/>
        </authorList>
    </citation>
    <scope>NUCLEOTIDE SEQUENCE</scope>
    <source>
        <strain evidence="9">KLBMP 8922</strain>
    </source>
</reference>